<comment type="caution">
    <text evidence="9">The sequence shown here is derived from an EMBL/GenBank/DDBJ whole genome shotgun (WGS) entry which is preliminary data.</text>
</comment>
<evidence type="ECO:0000256" key="4">
    <source>
        <dbReference type="ARBA" id="ARBA00022692"/>
    </source>
</evidence>
<comment type="subcellular location">
    <subcellularLocation>
        <location evidence="1">Cell membrane</location>
        <topology evidence="1">Multi-pass membrane protein</topology>
    </subcellularLocation>
</comment>
<comment type="similarity">
    <text evidence="2">Belongs to the ABC-4 integral membrane protein family. LolC/E subfamily.</text>
</comment>
<feature type="transmembrane region" description="Helical" evidence="7">
    <location>
        <begin position="441"/>
        <end position="468"/>
    </location>
</feature>
<sequence length="484" mass="49369">MTTVALPTARPRAAAPSLAWLRERGMGASILVSAISTAFGVVLITMTGYIGAMLQAVPDYGTSDTLAAIVMILGMLLLGVAVYVGAIVTANTFATIVAGRTRRIALLRLIGASARAQRQEVAGQGLVVGLIGAFAGLAVGTAGAYALVAVADRLTGTTAEYAVARPELLLPAIAVALTTWTAAWAGSRRVLAVTPLQALGGTVELSADEVSGRRGRHAAAIVLGVLGLALLAGGVAIGMITPLGVVVAFFGGLFSFTALTMSAAAVMPPLLRLTARLFGRSVPARMAAQNALRYPERSSRMAIGVVMGVALVTMFAVATESVKAMAAVSAGGQLDAAFAQMMDSFSAVMMTLVAVSAVIAAVGLVNLLTIGVVQRRRELGMLRALGLSAAQVRRMVLLEAVHLTVTALVFGLVLGIGYGWIAAQSVLGSVPMPPAWLSPTFVPPAVPLVPVLVVVVATAVLTLVAAVVPTRLATRVAPVEALVE</sequence>
<evidence type="ECO:0000256" key="6">
    <source>
        <dbReference type="ARBA" id="ARBA00023136"/>
    </source>
</evidence>
<keyword evidence="6 7" id="KW-0472">Membrane</keyword>
<evidence type="ECO:0000256" key="1">
    <source>
        <dbReference type="ARBA" id="ARBA00004651"/>
    </source>
</evidence>
<feature type="domain" description="ABC3 transporter permease C-terminal" evidence="8">
    <location>
        <begin position="76"/>
        <end position="191"/>
    </location>
</feature>
<evidence type="ECO:0000256" key="7">
    <source>
        <dbReference type="SAM" id="Phobius"/>
    </source>
</evidence>
<dbReference type="PANTHER" id="PTHR30489:SF0">
    <property type="entry name" value="LIPOPROTEIN-RELEASING SYSTEM TRANSMEMBRANE PROTEIN LOLE"/>
    <property type="match status" value="1"/>
</dbReference>
<feature type="transmembrane region" description="Helical" evidence="7">
    <location>
        <begin position="125"/>
        <end position="148"/>
    </location>
</feature>
<feature type="transmembrane region" description="Helical" evidence="7">
    <location>
        <begin position="66"/>
        <end position="99"/>
    </location>
</feature>
<dbReference type="EMBL" id="JBHTBE010000001">
    <property type="protein sequence ID" value="MFC7267428.1"/>
    <property type="molecule type" value="Genomic_DNA"/>
</dbReference>
<name>A0ABW2H8L2_9MICO</name>
<evidence type="ECO:0000256" key="3">
    <source>
        <dbReference type="ARBA" id="ARBA00022475"/>
    </source>
</evidence>
<feature type="transmembrane region" description="Helical" evidence="7">
    <location>
        <begin position="246"/>
        <end position="271"/>
    </location>
</feature>
<feature type="transmembrane region" description="Helical" evidence="7">
    <location>
        <begin position="395"/>
        <end position="421"/>
    </location>
</feature>
<evidence type="ECO:0000256" key="2">
    <source>
        <dbReference type="ARBA" id="ARBA00005236"/>
    </source>
</evidence>
<evidence type="ECO:0000259" key="8">
    <source>
        <dbReference type="Pfam" id="PF02687"/>
    </source>
</evidence>
<keyword evidence="10" id="KW-1185">Reference proteome</keyword>
<accession>A0ABW2H8L2</accession>
<keyword evidence="4 7" id="KW-0812">Transmembrane</keyword>
<evidence type="ECO:0000313" key="9">
    <source>
        <dbReference type="EMBL" id="MFC7267428.1"/>
    </source>
</evidence>
<protein>
    <submittedName>
        <fullName evidence="9">FtsX-like permease family protein</fullName>
    </submittedName>
</protein>
<feature type="transmembrane region" description="Helical" evidence="7">
    <location>
        <begin position="30"/>
        <end position="54"/>
    </location>
</feature>
<gene>
    <name evidence="9" type="ORF">ACFQRL_00500</name>
</gene>
<reference evidence="10" key="1">
    <citation type="journal article" date="2019" name="Int. J. Syst. Evol. Microbiol.">
        <title>The Global Catalogue of Microorganisms (GCM) 10K type strain sequencing project: providing services to taxonomists for standard genome sequencing and annotation.</title>
        <authorList>
            <consortium name="The Broad Institute Genomics Platform"/>
            <consortium name="The Broad Institute Genome Sequencing Center for Infectious Disease"/>
            <person name="Wu L."/>
            <person name="Ma J."/>
        </authorList>
    </citation>
    <scope>NUCLEOTIDE SEQUENCE [LARGE SCALE GENOMIC DNA]</scope>
    <source>
        <strain evidence="10">CGMCC 1.15772</strain>
    </source>
</reference>
<feature type="transmembrane region" description="Helical" evidence="7">
    <location>
        <begin position="347"/>
        <end position="374"/>
    </location>
</feature>
<dbReference type="PANTHER" id="PTHR30489">
    <property type="entry name" value="LIPOPROTEIN-RELEASING SYSTEM TRANSMEMBRANE PROTEIN LOLE"/>
    <property type="match status" value="1"/>
</dbReference>
<dbReference type="Proteomes" id="UP001596507">
    <property type="component" value="Unassembled WGS sequence"/>
</dbReference>
<dbReference type="InterPro" id="IPR003838">
    <property type="entry name" value="ABC3_permease_C"/>
</dbReference>
<feature type="transmembrane region" description="Helical" evidence="7">
    <location>
        <begin position="301"/>
        <end position="319"/>
    </location>
</feature>
<feature type="domain" description="ABC3 transporter permease C-terminal" evidence="8">
    <location>
        <begin position="351"/>
        <end position="476"/>
    </location>
</feature>
<evidence type="ECO:0000313" key="10">
    <source>
        <dbReference type="Proteomes" id="UP001596507"/>
    </source>
</evidence>
<feature type="transmembrane region" description="Helical" evidence="7">
    <location>
        <begin position="168"/>
        <end position="186"/>
    </location>
</feature>
<dbReference type="RefSeq" id="WP_378732985.1">
    <property type="nucleotide sequence ID" value="NZ_BAABKW010000008.1"/>
</dbReference>
<feature type="transmembrane region" description="Helical" evidence="7">
    <location>
        <begin position="218"/>
        <end position="240"/>
    </location>
</feature>
<organism evidence="9 10">
    <name type="scientific">Microbacterium fluvii</name>
    <dbReference type="NCBI Taxonomy" id="415215"/>
    <lineage>
        <taxon>Bacteria</taxon>
        <taxon>Bacillati</taxon>
        <taxon>Actinomycetota</taxon>
        <taxon>Actinomycetes</taxon>
        <taxon>Micrococcales</taxon>
        <taxon>Microbacteriaceae</taxon>
        <taxon>Microbacterium</taxon>
    </lineage>
</organism>
<keyword evidence="5 7" id="KW-1133">Transmembrane helix</keyword>
<dbReference type="InterPro" id="IPR051447">
    <property type="entry name" value="Lipoprotein-release_system"/>
</dbReference>
<evidence type="ECO:0000256" key="5">
    <source>
        <dbReference type="ARBA" id="ARBA00022989"/>
    </source>
</evidence>
<dbReference type="Pfam" id="PF02687">
    <property type="entry name" value="FtsX"/>
    <property type="match status" value="2"/>
</dbReference>
<keyword evidence="3" id="KW-1003">Cell membrane</keyword>
<proteinExistence type="inferred from homology"/>